<proteinExistence type="predicted"/>
<protein>
    <submittedName>
        <fullName evidence="1">Uncharacterized protein</fullName>
    </submittedName>
</protein>
<sequence>MGLIRKKYNFQWIRCHGRMFLKGTVTAGIPKVSVHDHKNTAHDEMLKYGPG</sequence>
<reference evidence="1 2" key="1">
    <citation type="submission" date="2017-11" db="EMBL/GenBank/DDBJ databases">
        <title>Draft Genome Sequence of Sporolactobacillus inulinus NBRC 111894 Isolated from Koso, a Japanese Sugar-Vegetable Fermented Beverage.</title>
        <authorList>
            <person name="Chiou T.Y."/>
            <person name="Oshima K."/>
            <person name="Suda W."/>
            <person name="Hattori M."/>
            <person name="Takahashi T."/>
        </authorList>
    </citation>
    <scope>NUCLEOTIDE SEQUENCE [LARGE SCALE GENOMIC DNA]</scope>
    <source>
        <strain evidence="1 2">NBRC111894</strain>
    </source>
</reference>
<accession>A0A4Y1ZHB4</accession>
<dbReference type="AlphaFoldDB" id="A0A4Y1ZHB4"/>
<gene>
    <name evidence="1" type="ORF">NBRC111894_4101</name>
</gene>
<evidence type="ECO:0000313" key="2">
    <source>
        <dbReference type="Proteomes" id="UP000319716"/>
    </source>
</evidence>
<organism evidence="1 2">
    <name type="scientific">Sporolactobacillus inulinus</name>
    <dbReference type="NCBI Taxonomy" id="2078"/>
    <lineage>
        <taxon>Bacteria</taxon>
        <taxon>Bacillati</taxon>
        <taxon>Bacillota</taxon>
        <taxon>Bacilli</taxon>
        <taxon>Bacillales</taxon>
        <taxon>Sporolactobacillaceae</taxon>
        <taxon>Sporolactobacillus</taxon>
    </lineage>
</organism>
<dbReference type="EMBL" id="BEXB01000052">
    <property type="protein sequence ID" value="GAY78547.1"/>
    <property type="molecule type" value="Genomic_DNA"/>
</dbReference>
<evidence type="ECO:0000313" key="1">
    <source>
        <dbReference type="EMBL" id="GAY78547.1"/>
    </source>
</evidence>
<dbReference type="Proteomes" id="UP000319716">
    <property type="component" value="Unassembled WGS sequence"/>
</dbReference>
<name>A0A4Y1ZHB4_9BACL</name>
<comment type="caution">
    <text evidence="1">The sequence shown here is derived from an EMBL/GenBank/DDBJ whole genome shotgun (WGS) entry which is preliminary data.</text>
</comment>